<dbReference type="Gene3D" id="3.50.50.60">
    <property type="entry name" value="FAD/NAD(P)-binding domain"/>
    <property type="match status" value="1"/>
</dbReference>
<dbReference type="SUPFAM" id="SSF51905">
    <property type="entry name" value="FAD/NAD(P)-binding domain"/>
    <property type="match status" value="1"/>
</dbReference>
<dbReference type="InterPro" id="IPR036188">
    <property type="entry name" value="FAD/NAD-bd_sf"/>
</dbReference>
<keyword evidence="4" id="KW-1185">Reference proteome</keyword>
<dbReference type="Proteomes" id="UP001412067">
    <property type="component" value="Unassembled WGS sequence"/>
</dbReference>
<keyword evidence="1" id="KW-0560">Oxidoreductase</keyword>
<comment type="caution">
    <text evidence="3">The sequence shown here is derived from an EMBL/GenBank/DDBJ whole genome shotgun (WGS) entry which is preliminary data.</text>
</comment>
<name>A0ABR2LNR0_9ASPA</name>
<evidence type="ECO:0000313" key="3">
    <source>
        <dbReference type="EMBL" id="KAK8945682.1"/>
    </source>
</evidence>
<evidence type="ECO:0000313" key="4">
    <source>
        <dbReference type="Proteomes" id="UP001412067"/>
    </source>
</evidence>
<evidence type="ECO:0000256" key="2">
    <source>
        <dbReference type="ARBA" id="ARBA00023033"/>
    </source>
</evidence>
<evidence type="ECO:0000256" key="1">
    <source>
        <dbReference type="ARBA" id="ARBA00023002"/>
    </source>
</evidence>
<keyword evidence="2" id="KW-0503">Monooxygenase</keyword>
<accession>A0ABR2LNR0</accession>
<dbReference type="InterPro" id="IPR044560">
    <property type="entry name" value="MOase"/>
</dbReference>
<dbReference type="PANTHER" id="PTHR45934:SF28">
    <property type="entry name" value="OS03G0153100 PROTEIN"/>
    <property type="match status" value="1"/>
</dbReference>
<proteinExistence type="predicted"/>
<reference evidence="3 4" key="1">
    <citation type="journal article" date="2022" name="Nat. Plants">
        <title>Genomes of leafy and leafless Platanthera orchids illuminate the evolution of mycoheterotrophy.</title>
        <authorList>
            <person name="Li M.H."/>
            <person name="Liu K.W."/>
            <person name="Li Z."/>
            <person name="Lu H.C."/>
            <person name="Ye Q.L."/>
            <person name="Zhang D."/>
            <person name="Wang J.Y."/>
            <person name="Li Y.F."/>
            <person name="Zhong Z.M."/>
            <person name="Liu X."/>
            <person name="Yu X."/>
            <person name="Liu D.K."/>
            <person name="Tu X.D."/>
            <person name="Liu B."/>
            <person name="Hao Y."/>
            <person name="Liao X.Y."/>
            <person name="Jiang Y.T."/>
            <person name="Sun W.H."/>
            <person name="Chen J."/>
            <person name="Chen Y.Q."/>
            <person name="Ai Y."/>
            <person name="Zhai J.W."/>
            <person name="Wu S.S."/>
            <person name="Zhou Z."/>
            <person name="Hsiao Y.Y."/>
            <person name="Wu W.L."/>
            <person name="Chen Y.Y."/>
            <person name="Lin Y.F."/>
            <person name="Hsu J.L."/>
            <person name="Li C.Y."/>
            <person name="Wang Z.W."/>
            <person name="Zhao X."/>
            <person name="Zhong W.Y."/>
            <person name="Ma X.K."/>
            <person name="Ma L."/>
            <person name="Huang J."/>
            <person name="Chen G.Z."/>
            <person name="Huang M.Z."/>
            <person name="Huang L."/>
            <person name="Peng D.H."/>
            <person name="Luo Y.B."/>
            <person name="Zou S.Q."/>
            <person name="Chen S.P."/>
            <person name="Lan S."/>
            <person name="Tsai W.C."/>
            <person name="Van de Peer Y."/>
            <person name="Liu Z.J."/>
        </authorList>
    </citation>
    <scope>NUCLEOTIDE SEQUENCE [LARGE SCALE GENOMIC DNA]</scope>
    <source>
        <strain evidence="3">Lor288</strain>
    </source>
</reference>
<protein>
    <submittedName>
        <fullName evidence="3">Uncharacterized protein</fullName>
    </submittedName>
</protein>
<dbReference type="PANTHER" id="PTHR45934">
    <property type="entry name" value="FAD/NAD(P)-BINDING OXIDOREDUCTASE FAMILY PROTEIN"/>
    <property type="match status" value="1"/>
</dbReference>
<sequence>MEEVEKVVIVGAGVSGLATALGLHRQVLPHRFHILNSMKKGIRSLVLESSESLRAAGFAILTWPNAWRALDALGVADSLRRTHIQLQGYSITTPSSSAPPLTHPVQSLPPHVADVPTLSTVVIRPLLPPPLRSPTLPPPVISSPPLPSLTLSAPVSTPPPTISPPPLPALTSSAPALPLPLATSPPLLSVRAPRTPTDPFLPPTVVLPSFLPLLLTTAPPNLPKPLFLPPVFLTVPPLHVNAAVTATRNQALFWQEIKIPDDPTIHVEFELVGKLNVKDGWSVTDPPLVINSATSGVVITEQSFTGEEQWKHEG</sequence>
<dbReference type="EMBL" id="JBBWWR010000017">
    <property type="protein sequence ID" value="KAK8945682.1"/>
    <property type="molecule type" value="Genomic_DNA"/>
</dbReference>
<organism evidence="3 4">
    <name type="scientific">Platanthera guangdongensis</name>
    <dbReference type="NCBI Taxonomy" id="2320717"/>
    <lineage>
        <taxon>Eukaryota</taxon>
        <taxon>Viridiplantae</taxon>
        <taxon>Streptophyta</taxon>
        <taxon>Embryophyta</taxon>
        <taxon>Tracheophyta</taxon>
        <taxon>Spermatophyta</taxon>
        <taxon>Magnoliopsida</taxon>
        <taxon>Liliopsida</taxon>
        <taxon>Asparagales</taxon>
        <taxon>Orchidaceae</taxon>
        <taxon>Orchidoideae</taxon>
        <taxon>Orchideae</taxon>
        <taxon>Orchidinae</taxon>
        <taxon>Platanthera</taxon>
    </lineage>
</organism>
<gene>
    <name evidence="3" type="ORF">KSP40_PGU015623</name>
</gene>